<reference evidence="3 4" key="1">
    <citation type="submission" date="2018-06" db="EMBL/GenBank/DDBJ databases">
        <title>OYT1 Genome Sequencing.</title>
        <authorList>
            <person name="Kato S."/>
            <person name="Itoh T."/>
            <person name="Ohkuma M."/>
        </authorList>
    </citation>
    <scope>NUCLEOTIDE SEQUENCE [LARGE SCALE GENOMIC DNA]</scope>
    <source>
        <strain evidence="3 4">OYT1</strain>
    </source>
</reference>
<dbReference type="KEGG" id="fam:OYT1_ch2688"/>
<accession>A0A2Z6GG67</accession>
<gene>
    <name evidence="3" type="ORF">OYT1_ch2688</name>
</gene>
<proteinExistence type="predicted"/>
<name>A0A2Z6GG67_9PROT</name>
<dbReference type="InterPro" id="IPR014004">
    <property type="entry name" value="Transpt-assoc_nodulatn_dom_bac"/>
</dbReference>
<dbReference type="Pfam" id="PF04972">
    <property type="entry name" value="BON"/>
    <property type="match status" value="2"/>
</dbReference>
<dbReference type="STRING" id="1188319.OYT1_02236"/>
<organism evidence="3 4">
    <name type="scientific">Ferriphaselus amnicola</name>
    <dbReference type="NCBI Taxonomy" id="1188319"/>
    <lineage>
        <taxon>Bacteria</taxon>
        <taxon>Pseudomonadati</taxon>
        <taxon>Pseudomonadota</taxon>
        <taxon>Betaproteobacteria</taxon>
        <taxon>Nitrosomonadales</taxon>
        <taxon>Gallionellaceae</taxon>
        <taxon>Ferriphaselus</taxon>
    </lineage>
</organism>
<sequence>MRSMKISLLALALVGALQGCVAPVIVGAGALMVADRRTSGAYVEDEAIENKALNEILTKYKKNQNIHVNVTSYNRHVLITGEVPDEAIKADIGRIVANQQNVKGSTNELTISGLSSLTSRSSDALVTSNVKARFVGSQAFHTNHVKVITENGTVFLMGLVCQPEADAATEIASTTGGAQRVVKVFEYIECPLPPAKH</sequence>
<dbReference type="PROSITE" id="PS50914">
    <property type="entry name" value="BON"/>
    <property type="match status" value="2"/>
</dbReference>
<dbReference type="PROSITE" id="PS51257">
    <property type="entry name" value="PROKAR_LIPOPROTEIN"/>
    <property type="match status" value="1"/>
</dbReference>
<dbReference type="PANTHER" id="PTHR34606">
    <property type="entry name" value="BON DOMAIN-CONTAINING PROTEIN"/>
    <property type="match status" value="1"/>
</dbReference>
<feature type="domain" description="BON" evidence="2">
    <location>
        <begin position="122"/>
        <end position="189"/>
    </location>
</feature>
<dbReference type="Gene3D" id="3.30.1340.30">
    <property type="match status" value="1"/>
</dbReference>
<evidence type="ECO:0000259" key="2">
    <source>
        <dbReference type="PROSITE" id="PS50914"/>
    </source>
</evidence>
<feature type="domain" description="BON" evidence="2">
    <location>
        <begin position="44"/>
        <end position="113"/>
    </location>
</feature>
<dbReference type="AlphaFoldDB" id="A0A2Z6GG67"/>
<evidence type="ECO:0000313" key="3">
    <source>
        <dbReference type="EMBL" id="BBE52195.1"/>
    </source>
</evidence>
<dbReference type="InterPro" id="IPR051686">
    <property type="entry name" value="Lipoprotein_DolP"/>
</dbReference>
<dbReference type="Proteomes" id="UP000033070">
    <property type="component" value="Chromosome"/>
</dbReference>
<evidence type="ECO:0000313" key="4">
    <source>
        <dbReference type="Proteomes" id="UP000033070"/>
    </source>
</evidence>
<keyword evidence="1" id="KW-0732">Signal</keyword>
<dbReference type="RefSeq" id="WP_232013194.1">
    <property type="nucleotide sequence ID" value="NZ_AP018738.1"/>
</dbReference>
<dbReference type="PANTHER" id="PTHR34606:SF4">
    <property type="entry name" value="OUTER MEMBRANE LIPOPROTEIN DOLP"/>
    <property type="match status" value="1"/>
</dbReference>
<dbReference type="InterPro" id="IPR007055">
    <property type="entry name" value="BON_dom"/>
</dbReference>
<evidence type="ECO:0000256" key="1">
    <source>
        <dbReference type="ARBA" id="ARBA00022729"/>
    </source>
</evidence>
<dbReference type="EMBL" id="AP018738">
    <property type="protein sequence ID" value="BBE52195.1"/>
    <property type="molecule type" value="Genomic_DNA"/>
</dbReference>
<protein>
    <recommendedName>
        <fullName evidence="2">BON domain-containing protein</fullName>
    </recommendedName>
</protein>
<dbReference type="SMART" id="SM00749">
    <property type="entry name" value="BON"/>
    <property type="match status" value="2"/>
</dbReference>
<keyword evidence="4" id="KW-1185">Reference proteome</keyword>